<proteinExistence type="predicted"/>
<name>A0A443PK73_9MAGN</name>
<dbReference type="OrthoDB" id="608866at2759"/>
<dbReference type="SMART" id="SM00249">
    <property type="entry name" value="PHD"/>
    <property type="match status" value="1"/>
</dbReference>
<evidence type="ECO:0000256" key="1">
    <source>
        <dbReference type="ARBA" id="ARBA00022723"/>
    </source>
</evidence>
<evidence type="ECO:0000256" key="4">
    <source>
        <dbReference type="SAM" id="MobiDB-lite"/>
    </source>
</evidence>
<dbReference type="InterPro" id="IPR001005">
    <property type="entry name" value="SANT/Myb"/>
</dbReference>
<dbReference type="PANTHER" id="PTHR47863">
    <property type="entry name" value="RING/FYVE/PHD ZINC FINGER SUPERFAMILY PROTEIN"/>
    <property type="match status" value="1"/>
</dbReference>
<organism evidence="6 7">
    <name type="scientific">Cinnamomum micranthum f. kanehirae</name>
    <dbReference type="NCBI Taxonomy" id="337451"/>
    <lineage>
        <taxon>Eukaryota</taxon>
        <taxon>Viridiplantae</taxon>
        <taxon>Streptophyta</taxon>
        <taxon>Embryophyta</taxon>
        <taxon>Tracheophyta</taxon>
        <taxon>Spermatophyta</taxon>
        <taxon>Magnoliopsida</taxon>
        <taxon>Magnoliidae</taxon>
        <taxon>Laurales</taxon>
        <taxon>Lauraceae</taxon>
        <taxon>Cinnamomum</taxon>
    </lineage>
</organism>
<feature type="domain" description="Myb-like" evidence="5">
    <location>
        <begin position="715"/>
        <end position="776"/>
    </location>
</feature>
<comment type="caution">
    <text evidence="6">The sequence shown here is derived from an EMBL/GenBank/DDBJ whole genome shotgun (WGS) entry which is preliminary data.</text>
</comment>
<dbReference type="SUPFAM" id="SSF57903">
    <property type="entry name" value="FYVE/PHD zinc finger"/>
    <property type="match status" value="1"/>
</dbReference>
<keyword evidence="2" id="KW-0863">Zinc-finger</keyword>
<accession>A0A443PK73</accession>
<feature type="compositionally biased region" description="Polar residues" evidence="4">
    <location>
        <begin position="664"/>
        <end position="676"/>
    </location>
</feature>
<dbReference type="PROSITE" id="PS50090">
    <property type="entry name" value="MYB_LIKE"/>
    <property type="match status" value="1"/>
</dbReference>
<feature type="compositionally biased region" description="Polar residues" evidence="4">
    <location>
        <begin position="285"/>
        <end position="297"/>
    </location>
</feature>
<dbReference type="AlphaFoldDB" id="A0A443PK73"/>
<dbReference type="InterPro" id="IPR013083">
    <property type="entry name" value="Znf_RING/FYVE/PHD"/>
</dbReference>
<gene>
    <name evidence="6" type="ORF">CKAN_02029700</name>
</gene>
<evidence type="ECO:0000256" key="2">
    <source>
        <dbReference type="ARBA" id="ARBA00022771"/>
    </source>
</evidence>
<evidence type="ECO:0000259" key="5">
    <source>
        <dbReference type="PROSITE" id="PS50090"/>
    </source>
</evidence>
<dbReference type="SUPFAM" id="SSF46689">
    <property type="entry name" value="Homeodomain-like"/>
    <property type="match status" value="1"/>
</dbReference>
<dbReference type="CDD" id="cd11660">
    <property type="entry name" value="SANT_TRF"/>
    <property type="match status" value="1"/>
</dbReference>
<dbReference type="GO" id="GO:0008270">
    <property type="term" value="F:zinc ion binding"/>
    <property type="evidence" value="ECO:0007669"/>
    <property type="project" value="UniProtKB-KW"/>
</dbReference>
<dbReference type="InterPro" id="IPR019786">
    <property type="entry name" value="Zinc_finger_PHD-type_CS"/>
</dbReference>
<evidence type="ECO:0000256" key="3">
    <source>
        <dbReference type="ARBA" id="ARBA00022833"/>
    </source>
</evidence>
<evidence type="ECO:0000313" key="6">
    <source>
        <dbReference type="EMBL" id="RWR91153.1"/>
    </source>
</evidence>
<sequence>MAASLAWAWIIETLADFKPPNSHLLQALMSFAPDLSTDSCEIARERVSLRILEEMLDLVPADGTDSIGTCSGGNVQIDVSERAVDVLFKVTTSDLTRGVELKHSLNQFILKKRACLPKHALEQLKELILEGGHPSAPSLMERSGLAKENRANCLDSGRIPADGVGEDETSKSLKAINNIVEIPSLEQNLSTEVLENGNTNFQEGAYNQISSSKLVDKDRELLLADKVTSNGEKAHPVKLTTQPPDDSGKMHLEAQQNGVHKTMHLQQDIRESICVDEAREEGSEPSETSSRGFGDRNTNLNYNLDDEMVANEKCQFISSQNIARRNSQAGNWTEQSCCIKCDEGGQLLICSGSSCPMAVHEDCLGSPASFEGTDFYCPFCSYTRANAAYRKAKQKIAIARKALSSFMCRDLAHPKQQRQLPEGAYNKESEAARNANCPDTIHANKQHREIIDNHISTRVIEYRQQEEASIHLSDNNLPCKEAATSLDSERNGVPLVQEKEGTSITVDSNKHKTAVEPHHDVVVATFCSNDYLPCKEVETSVIMNRHDVSSIDVERNCVEIVKDSQCTGEGGHQQQKESPTLCNNDSLPCREANTSFDSESQNVIDEKEDAAEMVDNQQHMNGSTQQRRAENGTNSNAGNIPCIQVDDSPAAEKRPRGKRKHAMIQQTSDPETPATQPSINALETARNQNAEDLSPNKRIKRRKAAKRYSNPLMPHSRRTKLLWTSEEEAVLKEAVRKFSEPGQGSLPWTKIMDFGNKVFHKTRTPGDLKDKWRNIMIKEGAPRRKT</sequence>
<protein>
    <submittedName>
        <fullName evidence="6">SANT/Myb domain-containing protein</fullName>
    </submittedName>
</protein>
<feature type="region of interest" description="Disordered" evidence="4">
    <location>
        <begin position="277"/>
        <end position="297"/>
    </location>
</feature>
<feature type="compositionally biased region" description="Polar residues" evidence="4">
    <location>
        <begin position="618"/>
        <end position="638"/>
    </location>
</feature>
<dbReference type="Gene3D" id="3.30.40.10">
    <property type="entry name" value="Zinc/RING finger domain, C3HC4 (zinc finger)"/>
    <property type="match status" value="1"/>
</dbReference>
<feature type="region of interest" description="Disordered" evidence="4">
    <location>
        <begin position="618"/>
        <end position="676"/>
    </location>
</feature>
<dbReference type="Proteomes" id="UP000283530">
    <property type="component" value="Unassembled WGS sequence"/>
</dbReference>
<dbReference type="EMBL" id="QPKB01000008">
    <property type="protein sequence ID" value="RWR91153.1"/>
    <property type="molecule type" value="Genomic_DNA"/>
</dbReference>
<keyword evidence="7" id="KW-1185">Reference proteome</keyword>
<reference evidence="6 7" key="1">
    <citation type="journal article" date="2019" name="Nat. Plants">
        <title>Stout camphor tree genome fills gaps in understanding of flowering plant genome evolution.</title>
        <authorList>
            <person name="Chaw S.M."/>
            <person name="Liu Y.C."/>
            <person name="Wu Y.W."/>
            <person name="Wang H.Y."/>
            <person name="Lin C.I."/>
            <person name="Wu C.S."/>
            <person name="Ke H.M."/>
            <person name="Chang L.Y."/>
            <person name="Hsu C.Y."/>
            <person name="Yang H.T."/>
            <person name="Sudianto E."/>
            <person name="Hsu M.H."/>
            <person name="Wu K.P."/>
            <person name="Wang L.N."/>
            <person name="Leebens-Mack J.H."/>
            <person name="Tsai I.J."/>
        </authorList>
    </citation>
    <scope>NUCLEOTIDE SEQUENCE [LARGE SCALE GENOMIC DNA]</scope>
    <source>
        <strain evidence="7">cv. Chaw 1501</strain>
        <tissue evidence="6">Young leaves</tissue>
    </source>
</reference>
<dbReference type="InterPro" id="IPR001965">
    <property type="entry name" value="Znf_PHD"/>
</dbReference>
<keyword evidence="3" id="KW-0862">Zinc</keyword>
<keyword evidence="1" id="KW-0479">Metal-binding</keyword>
<dbReference type="InterPro" id="IPR009057">
    <property type="entry name" value="Homeodomain-like_sf"/>
</dbReference>
<evidence type="ECO:0000313" key="7">
    <source>
        <dbReference type="Proteomes" id="UP000283530"/>
    </source>
</evidence>
<dbReference type="InterPro" id="IPR011011">
    <property type="entry name" value="Znf_FYVE_PHD"/>
</dbReference>
<dbReference type="PROSITE" id="PS01359">
    <property type="entry name" value="ZF_PHD_1"/>
    <property type="match status" value="1"/>
</dbReference>
<dbReference type="PANTHER" id="PTHR47863:SF4">
    <property type="entry name" value="RING_FYVE_PHD ZINC FINGER SUPERFAMILY PROTEIN"/>
    <property type="match status" value="1"/>
</dbReference>
<dbReference type="Gene3D" id="1.10.10.60">
    <property type="entry name" value="Homeodomain-like"/>
    <property type="match status" value="1"/>
</dbReference>